<proteinExistence type="predicted"/>
<dbReference type="EMBL" id="JARKHS020000451">
    <property type="protein sequence ID" value="KAK8788806.1"/>
    <property type="molecule type" value="Genomic_DNA"/>
</dbReference>
<organism evidence="2 3">
    <name type="scientific">Amblyomma americanum</name>
    <name type="common">Lone star tick</name>
    <dbReference type="NCBI Taxonomy" id="6943"/>
    <lineage>
        <taxon>Eukaryota</taxon>
        <taxon>Metazoa</taxon>
        <taxon>Ecdysozoa</taxon>
        <taxon>Arthropoda</taxon>
        <taxon>Chelicerata</taxon>
        <taxon>Arachnida</taxon>
        <taxon>Acari</taxon>
        <taxon>Parasitiformes</taxon>
        <taxon>Ixodida</taxon>
        <taxon>Ixodoidea</taxon>
        <taxon>Ixodidae</taxon>
        <taxon>Amblyomminae</taxon>
        <taxon>Amblyomma</taxon>
    </lineage>
</organism>
<gene>
    <name evidence="2" type="ORF">V5799_021419</name>
</gene>
<evidence type="ECO:0000313" key="2">
    <source>
        <dbReference type="EMBL" id="KAK8788806.1"/>
    </source>
</evidence>
<evidence type="ECO:0000256" key="1">
    <source>
        <dbReference type="SAM" id="MobiDB-lite"/>
    </source>
</evidence>
<sequence>MESAHKEPFAELKKVAARLDVEIANAANCLSGPVKALPTNAFMTFEQAKTFEAQFKLLERRLEAVVKEKLASIQEMTDCLENADCDNKDLLPKLLPLGLKVPDDVLPILQHMPSGQDSADETPSPTSCGLPCLPQPTVTKLEPVFSSVATGSFCPSRTSQTSSHLRQRSLQLRNSKPASRSPARKSLFSPVWNKEAPQIHGQCQAWPYVPL</sequence>
<reference evidence="2 3" key="1">
    <citation type="journal article" date="2023" name="Arcadia Sci">
        <title>De novo assembly of a long-read Amblyomma americanum tick genome.</title>
        <authorList>
            <person name="Chou S."/>
            <person name="Poskanzer K.E."/>
            <person name="Rollins M."/>
            <person name="Thuy-Boun P.S."/>
        </authorList>
    </citation>
    <scope>NUCLEOTIDE SEQUENCE [LARGE SCALE GENOMIC DNA]</scope>
    <source>
        <strain evidence="2">F_SG_1</strain>
        <tissue evidence="2">Salivary glands</tissue>
    </source>
</reference>
<feature type="compositionally biased region" description="Polar residues" evidence="1">
    <location>
        <begin position="113"/>
        <end position="127"/>
    </location>
</feature>
<accession>A0AAQ4FP05</accession>
<dbReference type="Proteomes" id="UP001321473">
    <property type="component" value="Unassembled WGS sequence"/>
</dbReference>
<protein>
    <submittedName>
        <fullName evidence="2">Uncharacterized protein</fullName>
    </submittedName>
</protein>
<feature type="region of interest" description="Disordered" evidence="1">
    <location>
        <begin position="110"/>
        <end position="130"/>
    </location>
</feature>
<name>A0AAQ4FP05_AMBAM</name>
<comment type="caution">
    <text evidence="2">The sequence shown here is derived from an EMBL/GenBank/DDBJ whole genome shotgun (WGS) entry which is preliminary data.</text>
</comment>
<evidence type="ECO:0000313" key="3">
    <source>
        <dbReference type="Proteomes" id="UP001321473"/>
    </source>
</evidence>
<keyword evidence="3" id="KW-1185">Reference proteome</keyword>
<feature type="region of interest" description="Disordered" evidence="1">
    <location>
        <begin position="153"/>
        <end position="189"/>
    </location>
</feature>
<dbReference type="AlphaFoldDB" id="A0AAQ4FP05"/>
<feature type="compositionally biased region" description="Polar residues" evidence="1">
    <location>
        <begin position="153"/>
        <end position="178"/>
    </location>
</feature>